<evidence type="ECO:0000313" key="8">
    <source>
        <dbReference type="Proteomes" id="UP000789342"/>
    </source>
</evidence>
<evidence type="ECO:0000256" key="5">
    <source>
        <dbReference type="RuleBase" id="RU004374"/>
    </source>
</evidence>
<dbReference type="GO" id="GO:0006417">
    <property type="term" value="P:regulation of translation"/>
    <property type="evidence" value="ECO:0007669"/>
    <property type="project" value="UniProtKB-KW"/>
</dbReference>
<keyword evidence="2" id="KW-0810">Translation regulation</keyword>
<name>A0A9N9CBM7_9GLOM</name>
<dbReference type="Proteomes" id="UP000789342">
    <property type="component" value="Unassembled WGS sequence"/>
</dbReference>
<dbReference type="Pfam" id="PF01652">
    <property type="entry name" value="IF4E"/>
    <property type="match status" value="1"/>
</dbReference>
<keyword evidence="1 5" id="KW-0396">Initiation factor</keyword>
<comment type="caution">
    <text evidence="7">The sequence shown here is derived from an EMBL/GenBank/DDBJ whole genome shotgun (WGS) entry which is preliminary data.</text>
</comment>
<proteinExistence type="inferred from homology"/>
<protein>
    <submittedName>
        <fullName evidence="7">7338_t:CDS:1</fullName>
    </submittedName>
</protein>
<dbReference type="EMBL" id="CAJVPV010005915">
    <property type="protein sequence ID" value="CAG8597890.1"/>
    <property type="molecule type" value="Genomic_DNA"/>
</dbReference>
<comment type="similarity">
    <text evidence="5">Belongs to the eukaryotic initiation factor 4E family.</text>
</comment>
<dbReference type="AlphaFoldDB" id="A0A9N9CBM7"/>
<dbReference type="PANTHER" id="PTHR11960:SF66">
    <property type="entry name" value="EUKARYOTIC TRANSLATION INITIATION FACTOR 4E TYPE 3"/>
    <property type="match status" value="1"/>
</dbReference>
<evidence type="ECO:0000313" key="7">
    <source>
        <dbReference type="EMBL" id="CAG8597890.1"/>
    </source>
</evidence>
<reference evidence="7" key="1">
    <citation type="submission" date="2021-06" db="EMBL/GenBank/DDBJ databases">
        <authorList>
            <person name="Kallberg Y."/>
            <person name="Tangrot J."/>
            <person name="Rosling A."/>
        </authorList>
    </citation>
    <scope>NUCLEOTIDE SEQUENCE</scope>
    <source>
        <strain evidence="7">CL551</strain>
    </source>
</reference>
<gene>
    <name evidence="7" type="ORF">AMORRO_LOCUS7649</name>
</gene>
<sequence>MSSDTTSNATRSSIVNSRNPAGSWRNNITRSSGLSNSASYFSNLGNSLDVDRETNSGDNIKAAKPYPLANEWTFYHDKYVPNATPEEYEENLKSVATVTTVQNFWEVYNNIIGPEQLQLRSSLHFMKNGIRPVWEDPRNENGGAWSFKVNKTNTAMVWRELLMLLIGEQFEEYVSKDDDVFGLSVSSRYNADIFTIWNKNSNEHEKAKVVEKLKEILDPIELQSPYYKAHKEHAAFKKTDNTSSSINGRE</sequence>
<evidence type="ECO:0000256" key="6">
    <source>
        <dbReference type="SAM" id="MobiDB-lite"/>
    </source>
</evidence>
<evidence type="ECO:0000256" key="1">
    <source>
        <dbReference type="ARBA" id="ARBA00022540"/>
    </source>
</evidence>
<evidence type="ECO:0000256" key="4">
    <source>
        <dbReference type="ARBA" id="ARBA00022917"/>
    </source>
</evidence>
<dbReference type="Gene3D" id="3.30.760.10">
    <property type="entry name" value="RNA Cap, Translation Initiation Factor Eif4e"/>
    <property type="match status" value="1"/>
</dbReference>
<dbReference type="GO" id="GO:0016281">
    <property type="term" value="C:eukaryotic translation initiation factor 4F complex"/>
    <property type="evidence" value="ECO:0007669"/>
    <property type="project" value="TreeGrafter"/>
</dbReference>
<dbReference type="SUPFAM" id="SSF55418">
    <property type="entry name" value="eIF4e-like"/>
    <property type="match status" value="1"/>
</dbReference>
<evidence type="ECO:0000256" key="3">
    <source>
        <dbReference type="ARBA" id="ARBA00022884"/>
    </source>
</evidence>
<keyword evidence="8" id="KW-1185">Reference proteome</keyword>
<evidence type="ECO:0000256" key="2">
    <source>
        <dbReference type="ARBA" id="ARBA00022845"/>
    </source>
</evidence>
<keyword evidence="4 5" id="KW-0648">Protein biosynthesis</keyword>
<organism evidence="7 8">
    <name type="scientific">Acaulospora morrowiae</name>
    <dbReference type="NCBI Taxonomy" id="94023"/>
    <lineage>
        <taxon>Eukaryota</taxon>
        <taxon>Fungi</taxon>
        <taxon>Fungi incertae sedis</taxon>
        <taxon>Mucoromycota</taxon>
        <taxon>Glomeromycotina</taxon>
        <taxon>Glomeromycetes</taxon>
        <taxon>Diversisporales</taxon>
        <taxon>Acaulosporaceae</taxon>
        <taxon>Acaulospora</taxon>
    </lineage>
</organism>
<dbReference type="OrthoDB" id="17977at2759"/>
<feature type="region of interest" description="Disordered" evidence="6">
    <location>
        <begin position="1"/>
        <end position="28"/>
    </location>
</feature>
<dbReference type="InterPro" id="IPR001040">
    <property type="entry name" value="TIF_eIF_4E"/>
</dbReference>
<dbReference type="InterPro" id="IPR023398">
    <property type="entry name" value="TIF_eIF4e-like"/>
</dbReference>
<dbReference type="GO" id="GO:0003743">
    <property type="term" value="F:translation initiation factor activity"/>
    <property type="evidence" value="ECO:0007669"/>
    <property type="project" value="UniProtKB-KW"/>
</dbReference>
<dbReference type="PANTHER" id="PTHR11960">
    <property type="entry name" value="EUKARYOTIC TRANSLATION INITIATION FACTOR 4E RELATED"/>
    <property type="match status" value="1"/>
</dbReference>
<accession>A0A9N9CBM7</accession>
<dbReference type="GO" id="GO:0000340">
    <property type="term" value="F:RNA 7-methylguanosine cap binding"/>
    <property type="evidence" value="ECO:0007669"/>
    <property type="project" value="TreeGrafter"/>
</dbReference>
<keyword evidence="3 5" id="KW-0694">RNA-binding</keyword>